<dbReference type="EMBL" id="BSXV01002620">
    <property type="protein sequence ID" value="GME96266.1"/>
    <property type="molecule type" value="Genomic_DNA"/>
</dbReference>
<evidence type="ECO:0000313" key="2">
    <source>
        <dbReference type="Proteomes" id="UP001165101"/>
    </source>
</evidence>
<comment type="caution">
    <text evidence="1">The sequence shown here is derived from an EMBL/GenBank/DDBJ whole genome shotgun (WGS) entry which is preliminary data.</text>
</comment>
<reference evidence="1" key="1">
    <citation type="submission" date="2023-04" db="EMBL/GenBank/DDBJ databases">
        <title>Candida boidinii NBRC 1967.</title>
        <authorList>
            <person name="Ichikawa N."/>
            <person name="Sato H."/>
            <person name="Tonouchi N."/>
        </authorList>
    </citation>
    <scope>NUCLEOTIDE SEQUENCE</scope>
    <source>
        <strain evidence="1">NBRC 1967</strain>
    </source>
</reference>
<organism evidence="1 2">
    <name type="scientific">Candida boidinii</name>
    <name type="common">Yeast</name>
    <dbReference type="NCBI Taxonomy" id="5477"/>
    <lineage>
        <taxon>Eukaryota</taxon>
        <taxon>Fungi</taxon>
        <taxon>Dikarya</taxon>
        <taxon>Ascomycota</taxon>
        <taxon>Saccharomycotina</taxon>
        <taxon>Pichiomycetes</taxon>
        <taxon>Pichiales</taxon>
        <taxon>Pichiaceae</taxon>
        <taxon>Ogataea</taxon>
        <taxon>Ogataea/Candida clade</taxon>
    </lineage>
</organism>
<protein>
    <submittedName>
        <fullName evidence="1">Unnamed protein product</fullName>
    </submittedName>
</protein>
<dbReference type="Proteomes" id="UP001165101">
    <property type="component" value="Unassembled WGS sequence"/>
</dbReference>
<evidence type="ECO:0000313" key="1">
    <source>
        <dbReference type="EMBL" id="GME96266.1"/>
    </source>
</evidence>
<name>A0ACB5TVI6_CANBO</name>
<gene>
    <name evidence="1" type="ORF">Cboi01_000421300</name>
</gene>
<keyword evidence="2" id="KW-1185">Reference proteome</keyword>
<sequence>MLGQPVAQNIINQQQIQQQQQQQQQQIALQLQNQKNFTPPTQPISPSNPLFQEFQNNPLRLMNKDQNPNSLVAALTPTNEASENLGSNNNTGATNTPTIANNHMNIPSSSSSSLESAGSTPVNTNLPPTSAITTNNNAEPNASNLPTNLRTSRRAPKSCIFCYKRKIRCNRKLPCDVCIAKGRAHLCRRETVIVGGVIVNGNSNNMVANTDSKKQNITDYEEEVECLRKKVLELELTIERLRTHVSSDDNDNKKSLSEKDTSLNSGENIKNETVHGSQKSDNNNSQIKQEDTSKSAIPNDSNSSSSIDSNTKNSSLSKTSNDHSVISKDSMMNNNKDSDDNSQSIDKINNPEFKFFDQTIPKSQIFSLDTDLITTKMKDSEVVNHDMIASSKSSTSGNTNVDPTTSSNINNNGNSDDLKRKTKKRKIALRKDNWKIFSQTVNHLTRSLIHGIVEDELNHDFDKYFKELKDKAANSPYVINVFGNHTESEAIKRNITPEEHKGLSIDKLSLWNEVLNWLPILDEEKSTIVVNYAIDNLFFLRNLFDPVTFKEEHKLFWSSKATEKHITLKYDRETDEYLWTGLWYAILTAGFHYCDEDLQKALGFEEMFMNNFAQIFLCCALECVVRGRYMTFPNPRSIQVIQVLSLTCYAFGGDNLQKCSFHSAIYIARKLNFHKVRSCK</sequence>
<proteinExistence type="predicted"/>
<accession>A0ACB5TVI6</accession>